<keyword evidence="3 8" id="KW-0732">Signal</keyword>
<dbReference type="Proteomes" id="UP001306508">
    <property type="component" value="Unassembled WGS sequence"/>
</dbReference>
<evidence type="ECO:0000259" key="9">
    <source>
        <dbReference type="PROSITE" id="PS51767"/>
    </source>
</evidence>
<feature type="active site" evidence="6">
    <location>
        <position position="99"/>
    </location>
</feature>
<accession>A0AAN7WEB6</accession>
<evidence type="ECO:0000313" key="10">
    <source>
        <dbReference type="EMBL" id="KAK5773783.1"/>
    </source>
</evidence>
<feature type="signal peptide" evidence="8">
    <location>
        <begin position="1"/>
        <end position="19"/>
    </location>
</feature>
<reference evidence="11" key="1">
    <citation type="submission" date="2023-07" db="EMBL/GenBank/DDBJ databases">
        <title>A draft genome of Kazachstania heterogenica Y-27499.</title>
        <authorList>
            <person name="Donic C."/>
            <person name="Kralova J.S."/>
            <person name="Fidel L."/>
            <person name="Ben-Dor S."/>
            <person name="Jung S."/>
        </authorList>
    </citation>
    <scope>NUCLEOTIDE SEQUENCE [LARGE SCALE GENOMIC DNA]</scope>
    <source>
        <strain evidence="11">Y27499</strain>
    </source>
</reference>
<evidence type="ECO:0000256" key="7">
    <source>
        <dbReference type="RuleBase" id="RU000454"/>
    </source>
</evidence>
<dbReference type="GO" id="GO:0006508">
    <property type="term" value="P:proteolysis"/>
    <property type="evidence" value="ECO:0007669"/>
    <property type="project" value="UniProtKB-KW"/>
</dbReference>
<proteinExistence type="inferred from homology"/>
<evidence type="ECO:0000256" key="2">
    <source>
        <dbReference type="ARBA" id="ARBA00022670"/>
    </source>
</evidence>
<dbReference type="GO" id="GO:0004190">
    <property type="term" value="F:aspartic-type endopeptidase activity"/>
    <property type="evidence" value="ECO:0007669"/>
    <property type="project" value="UniProtKB-KW"/>
</dbReference>
<evidence type="ECO:0000256" key="1">
    <source>
        <dbReference type="ARBA" id="ARBA00007447"/>
    </source>
</evidence>
<dbReference type="InterPro" id="IPR001969">
    <property type="entry name" value="Aspartic_peptidase_AS"/>
</dbReference>
<dbReference type="PROSITE" id="PS00141">
    <property type="entry name" value="ASP_PROTEASE"/>
    <property type="match status" value="2"/>
</dbReference>
<dbReference type="AlphaFoldDB" id="A0AAN7WEB6"/>
<evidence type="ECO:0000256" key="8">
    <source>
        <dbReference type="SAM" id="SignalP"/>
    </source>
</evidence>
<dbReference type="InterPro" id="IPR021109">
    <property type="entry name" value="Peptidase_aspartic_dom_sf"/>
</dbReference>
<evidence type="ECO:0000256" key="6">
    <source>
        <dbReference type="PIRSR" id="PIRSR601461-1"/>
    </source>
</evidence>
<evidence type="ECO:0000256" key="3">
    <source>
        <dbReference type="ARBA" id="ARBA00022729"/>
    </source>
</evidence>
<name>A0AAN7WEB6_9SACH</name>
<gene>
    <name evidence="10" type="ORF">RI543_004837</name>
</gene>
<dbReference type="PANTHER" id="PTHR47966">
    <property type="entry name" value="BETA-SITE APP-CLEAVING ENZYME, ISOFORM A-RELATED"/>
    <property type="match status" value="1"/>
</dbReference>
<dbReference type="EMBL" id="JAWIZZ010000064">
    <property type="protein sequence ID" value="KAK5773783.1"/>
    <property type="molecule type" value="Genomic_DNA"/>
</dbReference>
<dbReference type="FunFam" id="2.40.70.10:FF:000011">
    <property type="entry name" value="Aspartic protease"/>
    <property type="match status" value="1"/>
</dbReference>
<keyword evidence="5 7" id="KW-0378">Hydrolase</keyword>
<dbReference type="SUPFAM" id="SSF50630">
    <property type="entry name" value="Acid proteases"/>
    <property type="match status" value="1"/>
</dbReference>
<keyword evidence="2 7" id="KW-0645">Protease</keyword>
<dbReference type="InterPro" id="IPR033121">
    <property type="entry name" value="PEPTIDASE_A1"/>
</dbReference>
<evidence type="ECO:0000256" key="5">
    <source>
        <dbReference type="ARBA" id="ARBA00022801"/>
    </source>
</evidence>
<feature type="chain" id="PRO_5042840732" description="Peptidase A1 domain-containing protein" evidence="8">
    <location>
        <begin position="20"/>
        <end position="551"/>
    </location>
</feature>
<organism evidence="10 11">
    <name type="scientific">Arxiozyma heterogenica</name>
    <dbReference type="NCBI Taxonomy" id="278026"/>
    <lineage>
        <taxon>Eukaryota</taxon>
        <taxon>Fungi</taxon>
        <taxon>Dikarya</taxon>
        <taxon>Ascomycota</taxon>
        <taxon>Saccharomycotina</taxon>
        <taxon>Saccharomycetes</taxon>
        <taxon>Saccharomycetales</taxon>
        <taxon>Saccharomycetaceae</taxon>
        <taxon>Arxiozyma</taxon>
    </lineage>
</organism>
<keyword evidence="4 7" id="KW-0064">Aspartyl protease</keyword>
<dbReference type="CDD" id="cd05474">
    <property type="entry name" value="SAP_like"/>
    <property type="match status" value="1"/>
</dbReference>
<feature type="active site" evidence="6">
    <location>
        <position position="313"/>
    </location>
</feature>
<evidence type="ECO:0000256" key="4">
    <source>
        <dbReference type="ARBA" id="ARBA00022750"/>
    </source>
</evidence>
<evidence type="ECO:0000313" key="11">
    <source>
        <dbReference type="Proteomes" id="UP001306508"/>
    </source>
</evidence>
<protein>
    <recommendedName>
        <fullName evidence="9">Peptidase A1 domain-containing protein</fullName>
    </recommendedName>
</protein>
<feature type="domain" description="Peptidase A1" evidence="9">
    <location>
        <begin position="81"/>
        <end position="425"/>
    </location>
</feature>
<dbReference type="InterPro" id="IPR001461">
    <property type="entry name" value="Aspartic_peptidase_A1"/>
</dbReference>
<sequence>MSTICKFPLVLFTVYFTIAYSSKVQIANNNKINKGYIDFTFKKKYGVNYDTATSHSNVELNLQKRDTGFELVEITNQQSFYSVQLNIGSPFQQVEVLVDTGSSDSWITGSDNPYCLGNRNSQILPSDQIDCSQYGTFNKSESSTWSQNETAPPFFISYGDTTFASGIWGQDQLHLEDINITGLSFAVANRTNSTVGLLGVGLPSLEVTNAGRNGYQYDNFPMILKRSGATRSSAYSLYLNSLDEEHGSILFGAVDNSKYTGSLYTIPLINTLQNYGYDKPIQFEVTLQGIGLSKDANGSNITLTTTKIPVLLDSGTTLTYLPKPILDYLADNINATFSQNHGYYVVPCNSDGNSSSSFDDNTHLVFDFGGFHIDTPLRDYLINISRNRCILGLIPQDSNSGILGDTFLSHAYVVYDLERLEISMAQTRFINNYDADDAKGTDVNIIDGSNAVPGAIKAAGYSNTWSTTVSTVGSCGNIFTLQPHVTEVDSQVSVTDSTAITPTTTTLSMTVSGSTSTSTKKTKNSAIKESIDYSNLSGIIFLSIVYLFNLF</sequence>
<dbReference type="Gene3D" id="2.40.70.10">
    <property type="entry name" value="Acid Proteases"/>
    <property type="match status" value="2"/>
</dbReference>
<keyword evidence="11" id="KW-1185">Reference proteome</keyword>
<dbReference type="PRINTS" id="PR00792">
    <property type="entry name" value="PEPSIN"/>
</dbReference>
<dbReference type="PROSITE" id="PS51767">
    <property type="entry name" value="PEPTIDASE_A1"/>
    <property type="match status" value="1"/>
</dbReference>
<dbReference type="Pfam" id="PF00026">
    <property type="entry name" value="Asp"/>
    <property type="match status" value="1"/>
</dbReference>
<dbReference type="InterPro" id="IPR033876">
    <property type="entry name" value="SAP-like"/>
</dbReference>
<comment type="caution">
    <text evidence="10">The sequence shown here is derived from an EMBL/GenBank/DDBJ whole genome shotgun (WGS) entry which is preliminary data.</text>
</comment>
<dbReference type="PANTHER" id="PTHR47966:SF65">
    <property type="entry name" value="ASPARTIC-TYPE ENDOPEPTIDASE"/>
    <property type="match status" value="1"/>
</dbReference>
<comment type="similarity">
    <text evidence="1 7">Belongs to the peptidase A1 family.</text>
</comment>
<dbReference type="GO" id="GO:0071944">
    <property type="term" value="C:cell periphery"/>
    <property type="evidence" value="ECO:0007669"/>
    <property type="project" value="UniProtKB-ARBA"/>
</dbReference>